<keyword evidence="4" id="KW-1185">Reference proteome</keyword>
<dbReference type="SMART" id="SM00903">
    <property type="entry name" value="Flavin_Reduct"/>
    <property type="match status" value="1"/>
</dbReference>
<proteinExistence type="predicted"/>
<dbReference type="Gene3D" id="2.30.110.10">
    <property type="entry name" value="Electron Transport, Fmn-binding Protein, Chain A"/>
    <property type="match status" value="1"/>
</dbReference>
<dbReference type="Pfam" id="PF01613">
    <property type="entry name" value="Flavin_Reduct"/>
    <property type="match status" value="1"/>
</dbReference>
<feature type="domain" description="Flavin reductase like" evidence="2">
    <location>
        <begin position="5"/>
        <end position="146"/>
    </location>
</feature>
<dbReference type="InterPro" id="IPR002563">
    <property type="entry name" value="Flavin_Rdtase-like_dom"/>
</dbReference>
<dbReference type="PANTHER" id="PTHR30466:SF15">
    <property type="entry name" value="POSSIBLE OXIDOREDUCTASE"/>
    <property type="match status" value="1"/>
</dbReference>
<protein>
    <submittedName>
        <fullName evidence="3">Flavin reductase</fullName>
    </submittedName>
</protein>
<name>A0A940MFE9_9ACTN</name>
<dbReference type="RefSeq" id="WP_209341050.1">
    <property type="nucleotide sequence ID" value="NZ_JAGIQL010000068.1"/>
</dbReference>
<dbReference type="EMBL" id="JAGIQL010000068">
    <property type="protein sequence ID" value="MBP0459311.1"/>
    <property type="molecule type" value="Genomic_DNA"/>
</dbReference>
<accession>A0A940MFE9</accession>
<comment type="caution">
    <text evidence="3">The sequence shown here is derived from an EMBL/GenBank/DDBJ whole genome shotgun (WGS) entry which is preliminary data.</text>
</comment>
<keyword evidence="1" id="KW-0560">Oxidoreductase</keyword>
<dbReference type="PANTHER" id="PTHR30466">
    <property type="entry name" value="FLAVIN REDUCTASE"/>
    <property type="match status" value="1"/>
</dbReference>
<gene>
    <name evidence="3" type="ORF">JFN87_17625</name>
</gene>
<dbReference type="GO" id="GO:0010181">
    <property type="term" value="F:FMN binding"/>
    <property type="evidence" value="ECO:0007669"/>
    <property type="project" value="InterPro"/>
</dbReference>
<reference evidence="3" key="1">
    <citation type="submission" date="2021-03" db="EMBL/GenBank/DDBJ databases">
        <title>Whole genome sequence of Streptomyces bomunensis MMS17-BM035.</title>
        <authorList>
            <person name="Lee J.H."/>
        </authorList>
    </citation>
    <scope>NUCLEOTIDE SEQUENCE</scope>
    <source>
        <strain evidence="3">MMS17-BM035</strain>
    </source>
</reference>
<evidence type="ECO:0000313" key="4">
    <source>
        <dbReference type="Proteomes" id="UP000670475"/>
    </source>
</evidence>
<dbReference type="InterPro" id="IPR050268">
    <property type="entry name" value="NADH-dep_flavin_reductase"/>
</dbReference>
<sequence length="160" mass="16506">MTGFAGLLDGPMYIVTAAAAGERAGCLVGFAGPCSIEPERHTVWISKANHTHRVATAAGHLGVHLLGPGQRALAVLFGARTGDDTDKFDGIPWRPGPEGVPLLDGVPAWYVGRVEDRIDGGDHTGHLLTPTASACEGGAERGRLLTLTDVLDVTPGHAAG</sequence>
<evidence type="ECO:0000313" key="3">
    <source>
        <dbReference type="EMBL" id="MBP0459311.1"/>
    </source>
</evidence>
<organism evidence="3 4">
    <name type="scientific">Streptomyces montanisoli</name>
    <dbReference type="NCBI Taxonomy" id="2798581"/>
    <lineage>
        <taxon>Bacteria</taxon>
        <taxon>Bacillati</taxon>
        <taxon>Actinomycetota</taxon>
        <taxon>Actinomycetes</taxon>
        <taxon>Kitasatosporales</taxon>
        <taxon>Streptomycetaceae</taxon>
        <taxon>Streptomyces</taxon>
    </lineage>
</organism>
<evidence type="ECO:0000259" key="2">
    <source>
        <dbReference type="SMART" id="SM00903"/>
    </source>
</evidence>
<dbReference type="GO" id="GO:0042602">
    <property type="term" value="F:riboflavin reductase (NADPH) activity"/>
    <property type="evidence" value="ECO:0007669"/>
    <property type="project" value="TreeGrafter"/>
</dbReference>
<evidence type="ECO:0000256" key="1">
    <source>
        <dbReference type="ARBA" id="ARBA00023002"/>
    </source>
</evidence>
<dbReference type="SUPFAM" id="SSF50475">
    <property type="entry name" value="FMN-binding split barrel"/>
    <property type="match status" value="1"/>
</dbReference>
<dbReference type="AlphaFoldDB" id="A0A940MFE9"/>
<dbReference type="Proteomes" id="UP000670475">
    <property type="component" value="Unassembled WGS sequence"/>
</dbReference>
<dbReference type="InterPro" id="IPR012349">
    <property type="entry name" value="Split_barrel_FMN-bd"/>
</dbReference>